<keyword evidence="3" id="KW-1185">Reference proteome</keyword>
<gene>
    <name evidence="2" type="ORF">DMC30DRAFT_202800</name>
</gene>
<accession>A0A5C5FYP1</accession>
<evidence type="ECO:0000313" key="3">
    <source>
        <dbReference type="Proteomes" id="UP000311382"/>
    </source>
</evidence>
<feature type="compositionally biased region" description="Basic and acidic residues" evidence="1">
    <location>
        <begin position="165"/>
        <end position="174"/>
    </location>
</feature>
<name>A0A5C5FYP1_9BASI</name>
<evidence type="ECO:0000256" key="1">
    <source>
        <dbReference type="SAM" id="MobiDB-lite"/>
    </source>
</evidence>
<organism evidence="2 3">
    <name type="scientific">Rhodotorula diobovata</name>
    <dbReference type="NCBI Taxonomy" id="5288"/>
    <lineage>
        <taxon>Eukaryota</taxon>
        <taxon>Fungi</taxon>
        <taxon>Dikarya</taxon>
        <taxon>Basidiomycota</taxon>
        <taxon>Pucciniomycotina</taxon>
        <taxon>Microbotryomycetes</taxon>
        <taxon>Sporidiobolales</taxon>
        <taxon>Sporidiobolaceae</taxon>
        <taxon>Rhodotorula</taxon>
    </lineage>
</organism>
<sequence>MPGSASTDSDSGSARPRPASNASSSSLRKLVPESDEEELKPLIVTSPNKSKPRQRAATTPEVLELSSGDDSDVTAELIALREQQQARDVKLAAARERAKAARKLILEAVPDAELAFLQKTYAQCGGDANRCVEVVLNTNYPLRGGGWKHGRAPRADEAGSGDEDDGRREREGKDKKRKAGPSAPKDKGKQVKLKVAKGGDKDKDKVKPKAAPQGKMRAAPSDEEEDEVDQLASDTDDEDGDDDASGDEGKDEVVYSEADALEEEEWWLSLTEHPPGGDRYEKAALKQLLRDWDDVHQAQIRSLFERHERLYAPTWMALYRRSQSDELIKLLGGKRDCDYIHKADGTLKKRDAGPKSVLLVKERAWLSTYVDIGGCKRKAARTAPALVPDDDDAASRKKKKKESREDRRARTKAPAASGSGSGSGSSQPRNKKRVRVESPVPGDDEQALLDECDNHNAEGWGPVGAAATFNKHRRDGGAFGRRFGGRRAYGVKEEDAVEAFTGRGFRLGDD</sequence>
<proteinExistence type="predicted"/>
<dbReference type="Proteomes" id="UP000311382">
    <property type="component" value="Unassembled WGS sequence"/>
</dbReference>
<evidence type="ECO:0000313" key="2">
    <source>
        <dbReference type="EMBL" id="TNY21406.1"/>
    </source>
</evidence>
<feature type="region of interest" description="Disordered" evidence="1">
    <location>
        <begin position="1"/>
        <end position="71"/>
    </location>
</feature>
<feature type="region of interest" description="Disordered" evidence="1">
    <location>
        <begin position="142"/>
        <end position="252"/>
    </location>
</feature>
<feature type="region of interest" description="Disordered" evidence="1">
    <location>
        <begin position="380"/>
        <end position="449"/>
    </location>
</feature>
<protein>
    <submittedName>
        <fullName evidence="2">Uncharacterized protein</fullName>
    </submittedName>
</protein>
<feature type="compositionally biased region" description="Low complexity" evidence="1">
    <location>
        <begin position="1"/>
        <end position="26"/>
    </location>
</feature>
<feature type="compositionally biased region" description="Basic and acidic residues" evidence="1">
    <location>
        <begin position="197"/>
        <end position="207"/>
    </location>
</feature>
<dbReference type="OrthoDB" id="2525999at2759"/>
<dbReference type="EMBL" id="SOZI01000044">
    <property type="protein sequence ID" value="TNY21406.1"/>
    <property type="molecule type" value="Genomic_DNA"/>
</dbReference>
<feature type="compositionally biased region" description="Acidic residues" evidence="1">
    <location>
        <begin position="221"/>
        <end position="246"/>
    </location>
</feature>
<reference evidence="2 3" key="1">
    <citation type="submission" date="2019-03" db="EMBL/GenBank/DDBJ databases">
        <title>Rhodosporidium diobovatum UCD-FST 08-225 genome sequencing, assembly, and annotation.</title>
        <authorList>
            <person name="Fakankun I.U."/>
            <person name="Fristensky B."/>
            <person name="Levin D.B."/>
        </authorList>
    </citation>
    <scope>NUCLEOTIDE SEQUENCE [LARGE SCALE GENOMIC DNA]</scope>
    <source>
        <strain evidence="2 3">UCD-FST 08-225</strain>
    </source>
</reference>
<dbReference type="AlphaFoldDB" id="A0A5C5FYP1"/>
<comment type="caution">
    <text evidence="2">The sequence shown here is derived from an EMBL/GenBank/DDBJ whole genome shotgun (WGS) entry which is preliminary data.</text>
</comment>